<proteinExistence type="predicted"/>
<evidence type="ECO:0000259" key="2">
    <source>
        <dbReference type="Pfam" id="PF13439"/>
    </source>
</evidence>
<keyword evidence="3" id="KW-0808">Transferase</keyword>
<name>A0A0G1DM36_9BACT</name>
<dbReference type="Gene3D" id="3.40.50.2000">
    <property type="entry name" value="Glycogen Phosphorylase B"/>
    <property type="match status" value="2"/>
</dbReference>
<dbReference type="GO" id="GO:0016757">
    <property type="term" value="F:glycosyltransferase activity"/>
    <property type="evidence" value="ECO:0007669"/>
    <property type="project" value="InterPro"/>
</dbReference>
<dbReference type="Proteomes" id="UP000034894">
    <property type="component" value="Unassembled WGS sequence"/>
</dbReference>
<dbReference type="EMBL" id="LCFP01000001">
    <property type="protein sequence ID" value="KKS98607.1"/>
    <property type="molecule type" value="Genomic_DNA"/>
</dbReference>
<reference evidence="3 4" key="1">
    <citation type="journal article" date="2015" name="Nature">
        <title>rRNA introns, odd ribosomes, and small enigmatic genomes across a large radiation of phyla.</title>
        <authorList>
            <person name="Brown C.T."/>
            <person name="Hug L.A."/>
            <person name="Thomas B.C."/>
            <person name="Sharon I."/>
            <person name="Castelle C.J."/>
            <person name="Singh A."/>
            <person name="Wilkins M.J."/>
            <person name="Williams K.H."/>
            <person name="Banfield J.F."/>
        </authorList>
    </citation>
    <scope>NUCLEOTIDE SEQUENCE [LARGE SCALE GENOMIC DNA]</scope>
</reference>
<gene>
    <name evidence="3" type="ORF">UV73_C0001G0128</name>
</gene>
<dbReference type="AlphaFoldDB" id="A0A0G1DM36"/>
<organism evidence="3 4">
    <name type="scientific">Candidatus Gottesmanbacteria bacterium GW2011_GWA2_43_14</name>
    <dbReference type="NCBI Taxonomy" id="1618443"/>
    <lineage>
        <taxon>Bacteria</taxon>
        <taxon>Candidatus Gottesmaniibacteriota</taxon>
    </lineage>
</organism>
<dbReference type="PANTHER" id="PTHR45947:SF3">
    <property type="entry name" value="SULFOQUINOVOSYL TRANSFERASE SQD2"/>
    <property type="match status" value="1"/>
</dbReference>
<protein>
    <submittedName>
        <fullName evidence="3">Glycosyl transferase, group 1</fullName>
    </submittedName>
</protein>
<dbReference type="SUPFAM" id="SSF53756">
    <property type="entry name" value="UDP-Glycosyltransferase/glycogen phosphorylase"/>
    <property type="match status" value="1"/>
</dbReference>
<dbReference type="InterPro" id="IPR001296">
    <property type="entry name" value="Glyco_trans_1"/>
</dbReference>
<dbReference type="Pfam" id="PF13439">
    <property type="entry name" value="Glyco_transf_4"/>
    <property type="match status" value="1"/>
</dbReference>
<feature type="domain" description="Glycosyltransferase subfamily 4-like N-terminal" evidence="2">
    <location>
        <begin position="16"/>
        <end position="166"/>
    </location>
</feature>
<dbReference type="STRING" id="1618443.UV73_C0001G0128"/>
<dbReference type="InterPro" id="IPR050194">
    <property type="entry name" value="Glycosyltransferase_grp1"/>
</dbReference>
<sequence length="348" mass="39142">MKLFFLNIYNGRIERGSEIFVVNLAHRLSRRHEVTVVQSGPENKASYREKVINGVPFITNSGPSDFFYHLVVLYFTLKALPFLLSENYDWLIPVNGRFQVLICRMLRGLKKCRVLVSGHAGVGREDHFNLKFGRPDVFVALTPAAFSWAKNLTSSPVVRLIPNGVNFRKTTASHKLRTQFNHPLVITIGALLPYKRIGLLIRAVSRLSGVNLLVVGDGPMKKEITDSGERLLPGRFYHFPHIRHELIQGYYRAADVFSLPSESSEAFGLVYLEALAANLPVVAPDDENRRFILGKAGFYCKVEDAVSYAKAIKKALSAGPGSLQRKQAEKFSWDNVSSQYEQVFENKA</sequence>
<dbReference type="CDD" id="cd03801">
    <property type="entry name" value="GT4_PimA-like"/>
    <property type="match status" value="1"/>
</dbReference>
<comment type="caution">
    <text evidence="3">The sequence shown here is derived from an EMBL/GenBank/DDBJ whole genome shotgun (WGS) entry which is preliminary data.</text>
</comment>
<dbReference type="PANTHER" id="PTHR45947">
    <property type="entry name" value="SULFOQUINOVOSYL TRANSFERASE SQD2"/>
    <property type="match status" value="1"/>
</dbReference>
<feature type="domain" description="Glycosyl transferase family 1" evidence="1">
    <location>
        <begin position="178"/>
        <end position="322"/>
    </location>
</feature>
<dbReference type="InterPro" id="IPR028098">
    <property type="entry name" value="Glyco_trans_4-like_N"/>
</dbReference>
<dbReference type="Pfam" id="PF00534">
    <property type="entry name" value="Glycos_transf_1"/>
    <property type="match status" value="1"/>
</dbReference>
<evidence type="ECO:0000313" key="4">
    <source>
        <dbReference type="Proteomes" id="UP000034894"/>
    </source>
</evidence>
<evidence type="ECO:0000313" key="3">
    <source>
        <dbReference type="EMBL" id="KKS98607.1"/>
    </source>
</evidence>
<accession>A0A0G1DM36</accession>
<evidence type="ECO:0000259" key="1">
    <source>
        <dbReference type="Pfam" id="PF00534"/>
    </source>
</evidence>